<evidence type="ECO:0000256" key="1">
    <source>
        <dbReference type="ARBA" id="ARBA00004496"/>
    </source>
</evidence>
<reference evidence="12 13" key="1">
    <citation type="submission" date="2024-09" db="EMBL/GenBank/DDBJ databases">
        <authorList>
            <person name="Sun Q."/>
            <person name="Mori K."/>
        </authorList>
    </citation>
    <scope>NUCLEOTIDE SEQUENCE [LARGE SCALE GENOMIC DNA]</scope>
    <source>
        <strain evidence="12 13">CCM 7706</strain>
    </source>
</reference>
<dbReference type="RefSeq" id="WP_379488645.1">
    <property type="nucleotide sequence ID" value="NZ_JBHLWK010000021.1"/>
</dbReference>
<dbReference type="PROSITE" id="PS00618">
    <property type="entry name" value="RECF_2"/>
    <property type="match status" value="1"/>
</dbReference>
<keyword evidence="8 9" id="KW-0238">DNA-binding</keyword>
<evidence type="ECO:0000313" key="12">
    <source>
        <dbReference type="EMBL" id="MFC0205912.1"/>
    </source>
</evidence>
<dbReference type="InterPro" id="IPR003395">
    <property type="entry name" value="RecF/RecN/SMC_N"/>
</dbReference>
<comment type="subcellular location">
    <subcellularLocation>
        <location evidence="1 9 10">Cytoplasm</location>
    </subcellularLocation>
</comment>
<gene>
    <name evidence="9 12" type="primary">recF</name>
    <name evidence="12" type="ORF">ACFFJC_16730</name>
</gene>
<dbReference type="Gene3D" id="3.40.50.300">
    <property type="entry name" value="P-loop containing nucleotide triphosphate hydrolases"/>
    <property type="match status" value="1"/>
</dbReference>
<dbReference type="PROSITE" id="PS00617">
    <property type="entry name" value="RECF_1"/>
    <property type="match status" value="1"/>
</dbReference>
<keyword evidence="13" id="KW-1185">Reference proteome</keyword>
<evidence type="ECO:0000313" key="13">
    <source>
        <dbReference type="Proteomes" id="UP001589798"/>
    </source>
</evidence>
<dbReference type="EMBL" id="JBHLWK010000021">
    <property type="protein sequence ID" value="MFC0205912.1"/>
    <property type="molecule type" value="Genomic_DNA"/>
</dbReference>
<dbReference type="SUPFAM" id="SSF52540">
    <property type="entry name" value="P-loop containing nucleoside triphosphate hydrolases"/>
    <property type="match status" value="1"/>
</dbReference>
<keyword evidence="6 9" id="KW-0547">Nucleotide-binding</keyword>
<name>A0ABV6CZV4_9SPHN</name>
<feature type="domain" description="RecF/RecN/SMC N-terminal" evidence="11">
    <location>
        <begin position="1"/>
        <end position="340"/>
    </location>
</feature>
<dbReference type="Pfam" id="PF02463">
    <property type="entry name" value="SMC_N"/>
    <property type="match status" value="1"/>
</dbReference>
<dbReference type="HAMAP" id="MF_00365">
    <property type="entry name" value="RecF"/>
    <property type="match status" value="1"/>
</dbReference>
<evidence type="ECO:0000256" key="4">
    <source>
        <dbReference type="ARBA" id="ARBA00022490"/>
    </source>
</evidence>
<evidence type="ECO:0000256" key="5">
    <source>
        <dbReference type="ARBA" id="ARBA00022705"/>
    </source>
</evidence>
<evidence type="ECO:0000256" key="7">
    <source>
        <dbReference type="ARBA" id="ARBA00022840"/>
    </source>
</evidence>
<organism evidence="12 13">
    <name type="scientific">Novosphingobium soli</name>
    <dbReference type="NCBI Taxonomy" id="574956"/>
    <lineage>
        <taxon>Bacteria</taxon>
        <taxon>Pseudomonadati</taxon>
        <taxon>Pseudomonadota</taxon>
        <taxon>Alphaproteobacteria</taxon>
        <taxon>Sphingomonadales</taxon>
        <taxon>Sphingomonadaceae</taxon>
        <taxon>Novosphingobium</taxon>
    </lineage>
</organism>
<evidence type="ECO:0000256" key="2">
    <source>
        <dbReference type="ARBA" id="ARBA00008016"/>
    </source>
</evidence>
<evidence type="ECO:0000256" key="9">
    <source>
        <dbReference type="HAMAP-Rule" id="MF_00365"/>
    </source>
</evidence>
<dbReference type="PANTHER" id="PTHR32182">
    <property type="entry name" value="DNA REPLICATION AND REPAIR PROTEIN RECF"/>
    <property type="match status" value="1"/>
</dbReference>
<evidence type="ECO:0000256" key="6">
    <source>
        <dbReference type="ARBA" id="ARBA00022741"/>
    </source>
</evidence>
<dbReference type="InterPro" id="IPR042174">
    <property type="entry name" value="RecF_2"/>
</dbReference>
<protein>
    <recommendedName>
        <fullName evidence="3 9">DNA replication and repair protein RecF</fullName>
    </recommendedName>
</protein>
<comment type="function">
    <text evidence="9 10">The RecF protein is involved in DNA metabolism; it is required for DNA replication and normal SOS inducibility. RecF binds preferentially to single-stranded, linear DNA. It also seems to bind ATP.</text>
</comment>
<evidence type="ECO:0000259" key="11">
    <source>
        <dbReference type="Pfam" id="PF02463"/>
    </source>
</evidence>
<feature type="binding site" evidence="9">
    <location>
        <begin position="29"/>
        <end position="36"/>
    </location>
    <ligand>
        <name>ATP</name>
        <dbReference type="ChEBI" id="CHEBI:30616"/>
    </ligand>
</feature>
<keyword evidence="9 10" id="KW-0227">DNA damage</keyword>
<accession>A0ABV6CZV4</accession>
<keyword evidence="4 9" id="KW-0963">Cytoplasm</keyword>
<evidence type="ECO:0000256" key="10">
    <source>
        <dbReference type="RuleBase" id="RU000578"/>
    </source>
</evidence>
<keyword evidence="9 10" id="KW-0234">DNA repair</keyword>
<evidence type="ECO:0000256" key="8">
    <source>
        <dbReference type="ARBA" id="ARBA00023125"/>
    </source>
</evidence>
<dbReference type="NCBIfam" id="TIGR00611">
    <property type="entry name" value="recf"/>
    <property type="match status" value="1"/>
</dbReference>
<keyword evidence="9 10" id="KW-0742">SOS response</keyword>
<comment type="caution">
    <text evidence="12">The sequence shown here is derived from an EMBL/GenBank/DDBJ whole genome shotgun (WGS) entry which is preliminary data.</text>
</comment>
<comment type="similarity">
    <text evidence="2 9 10">Belongs to the RecF family.</text>
</comment>
<dbReference type="Gene3D" id="1.20.1050.90">
    <property type="entry name" value="RecF/RecN/SMC, N-terminal domain"/>
    <property type="match status" value="1"/>
</dbReference>
<sequence>MLDRIILSRFRNHRETVVEGTAQFNLLVGENGAGKTNVLEAISLLAPGRGLRRAQLADMPAQGGDGGFAVSAALQAGAGEPVRLGTGIAAERPGRRLVQVNGAQASAVSLAEWLSIGWLTPAMDRLFVEGAGARRRFLDRMVLALSPGHASHAARLETALRERNRMLADERAPDPRWLDAIEAQIAEAGARVAGARADLVASLDTALERLPDAPFARPALAYRAGGPMTAESLAAALREGRPRDRAAQRTLAGPHRDELAVTMAGKGQPAAECSTGEQKAMLIAMTLAHSQLLEGTGAQDEARRPRLLLLDEVAAHLDPVRREALFDRLRAGSAQVWLTGTETGPFAAITGDAAVWEVSAGTVRRAG</sequence>
<dbReference type="InterPro" id="IPR001238">
    <property type="entry name" value="DNA-binding_RecF"/>
</dbReference>
<proteinExistence type="inferred from homology"/>
<dbReference type="InterPro" id="IPR027417">
    <property type="entry name" value="P-loop_NTPase"/>
</dbReference>
<dbReference type="Proteomes" id="UP001589798">
    <property type="component" value="Unassembled WGS sequence"/>
</dbReference>
<evidence type="ECO:0000256" key="3">
    <source>
        <dbReference type="ARBA" id="ARBA00020170"/>
    </source>
</evidence>
<dbReference type="PANTHER" id="PTHR32182:SF0">
    <property type="entry name" value="DNA REPLICATION AND REPAIR PROTEIN RECF"/>
    <property type="match status" value="1"/>
</dbReference>
<keyword evidence="5 9" id="KW-0235">DNA replication</keyword>
<dbReference type="InterPro" id="IPR018078">
    <property type="entry name" value="DNA-binding_RecF_CS"/>
</dbReference>
<keyword evidence="7 9" id="KW-0067">ATP-binding</keyword>